<dbReference type="WBParaSite" id="Gr19_v10_g9062.t1">
    <property type="protein sequence ID" value="Gr19_v10_g9062.t1"/>
    <property type="gene ID" value="Gr19_v10_g9062"/>
</dbReference>
<feature type="signal peptide" evidence="1">
    <location>
        <begin position="1"/>
        <end position="22"/>
    </location>
</feature>
<organism evidence="2 3">
    <name type="scientific">Globodera rostochiensis</name>
    <name type="common">Golden nematode worm</name>
    <name type="synonym">Heterodera rostochiensis</name>
    <dbReference type="NCBI Taxonomy" id="31243"/>
    <lineage>
        <taxon>Eukaryota</taxon>
        <taxon>Metazoa</taxon>
        <taxon>Ecdysozoa</taxon>
        <taxon>Nematoda</taxon>
        <taxon>Chromadorea</taxon>
        <taxon>Rhabditida</taxon>
        <taxon>Tylenchina</taxon>
        <taxon>Tylenchomorpha</taxon>
        <taxon>Tylenchoidea</taxon>
        <taxon>Heteroderidae</taxon>
        <taxon>Heteroderinae</taxon>
        <taxon>Globodera</taxon>
    </lineage>
</organism>
<evidence type="ECO:0000313" key="2">
    <source>
        <dbReference type="Proteomes" id="UP000887572"/>
    </source>
</evidence>
<sequence>MESVATLFVLSAIIANLEHSAGLKCKMGDANLNSVETSKVVECPVGNNHYCVASICSREPSTAVILWACTNDDDKTSCAAGAKTQMQSMTQATDYSCNCTFGEKDKDLANAKFTLPQPGDQATKPDQARKSESNVLKPFELLGVPYVGEKAHFVIPLEKLHNRYGLQTLTAIN</sequence>
<dbReference type="AlphaFoldDB" id="A0A914IAN8"/>
<reference evidence="3" key="1">
    <citation type="submission" date="2022-11" db="UniProtKB">
        <authorList>
            <consortium name="WormBaseParasite"/>
        </authorList>
    </citation>
    <scope>IDENTIFICATION</scope>
</reference>
<evidence type="ECO:0000256" key="1">
    <source>
        <dbReference type="SAM" id="SignalP"/>
    </source>
</evidence>
<accession>A0A914IAN8</accession>
<proteinExistence type="predicted"/>
<evidence type="ECO:0000313" key="3">
    <source>
        <dbReference type="WBParaSite" id="Gr19_v10_g9062.t1"/>
    </source>
</evidence>
<keyword evidence="2" id="KW-1185">Reference proteome</keyword>
<dbReference type="Proteomes" id="UP000887572">
    <property type="component" value="Unplaced"/>
</dbReference>
<protein>
    <submittedName>
        <fullName evidence="3">Secreted protein</fullName>
    </submittedName>
</protein>
<name>A0A914IAN8_GLORO</name>
<keyword evidence="1" id="KW-0732">Signal</keyword>
<feature type="chain" id="PRO_5038079847" evidence="1">
    <location>
        <begin position="23"/>
        <end position="173"/>
    </location>
</feature>